<evidence type="ECO:0000313" key="1">
    <source>
        <dbReference type="EMBL" id="RKD24321.1"/>
    </source>
</evidence>
<comment type="caution">
    <text evidence="1">The sequence shown here is derived from an EMBL/GenBank/DDBJ whole genome shotgun (WGS) entry which is preliminary data.</text>
</comment>
<sequence length="131" mass="15327">MNHFIHSNESPGIQLKTNIVAGEELLTVRICASKDCIGWSKNLDIEECPFCRNRMVLAEKKIPKIRSVNSCRHCFFLVKSENLCMKKQKKLSFQASDYSEDCDSYKLERRATKQERLEKESFIESWKQKTC</sequence>
<reference evidence="1 2" key="1">
    <citation type="submission" date="2016-08" db="EMBL/GenBank/DDBJ databases">
        <title>Novel Firmicute Genomes.</title>
        <authorList>
            <person name="Poppleton D.I."/>
            <person name="Gribaldo S."/>
        </authorList>
    </citation>
    <scope>NUCLEOTIDE SEQUENCE [LARGE SCALE GENOMIC DNA]</scope>
    <source>
        <strain evidence="1 2">RAOx-1</strain>
    </source>
</reference>
<evidence type="ECO:0000313" key="2">
    <source>
        <dbReference type="Proteomes" id="UP000284219"/>
    </source>
</evidence>
<name>A0A419SJV7_9BACL</name>
<keyword evidence="2" id="KW-1185">Reference proteome</keyword>
<organism evidence="1 2">
    <name type="scientific">Ammoniphilus oxalaticus</name>
    <dbReference type="NCBI Taxonomy" id="66863"/>
    <lineage>
        <taxon>Bacteria</taxon>
        <taxon>Bacillati</taxon>
        <taxon>Bacillota</taxon>
        <taxon>Bacilli</taxon>
        <taxon>Bacillales</taxon>
        <taxon>Paenibacillaceae</taxon>
        <taxon>Aneurinibacillus group</taxon>
        <taxon>Ammoniphilus</taxon>
    </lineage>
</organism>
<dbReference type="EMBL" id="MCHY01000008">
    <property type="protein sequence ID" value="RKD24321.1"/>
    <property type="molecule type" value="Genomic_DNA"/>
</dbReference>
<proteinExistence type="predicted"/>
<dbReference type="OrthoDB" id="2678767at2"/>
<accession>A0A419SJV7</accession>
<gene>
    <name evidence="1" type="ORF">BEP19_07950</name>
</gene>
<dbReference type="AlphaFoldDB" id="A0A419SJV7"/>
<protein>
    <submittedName>
        <fullName evidence="1">Uncharacterized protein</fullName>
    </submittedName>
</protein>
<dbReference type="Proteomes" id="UP000284219">
    <property type="component" value="Unassembled WGS sequence"/>
</dbReference>
<dbReference type="RefSeq" id="WP_120189615.1">
    <property type="nucleotide sequence ID" value="NZ_MCHY01000008.1"/>
</dbReference>